<name>J9EAE8_WUCBA</name>
<organism evidence="1 2">
    <name type="scientific">Wuchereria bancrofti</name>
    <dbReference type="NCBI Taxonomy" id="6293"/>
    <lineage>
        <taxon>Eukaryota</taxon>
        <taxon>Metazoa</taxon>
        <taxon>Ecdysozoa</taxon>
        <taxon>Nematoda</taxon>
        <taxon>Chromadorea</taxon>
        <taxon>Rhabditida</taxon>
        <taxon>Spirurina</taxon>
        <taxon>Spiruromorpha</taxon>
        <taxon>Filarioidea</taxon>
        <taxon>Onchocercidae</taxon>
        <taxon>Wuchereria</taxon>
    </lineage>
</organism>
<evidence type="ECO:0000313" key="1">
    <source>
        <dbReference type="EMBL" id="EJW72364.1"/>
    </source>
</evidence>
<evidence type="ECO:0000313" key="2">
    <source>
        <dbReference type="Proteomes" id="UP000004810"/>
    </source>
</evidence>
<sequence>MFFNITAGDSCKNQIAKNFKSLFQILAFFSWIHFEGRNFENLITMIKYVLVSRQSNEKPKLSLECEKVRDFETLENAIPLVDVVFVSKDFARSNIRRLIKLAQSALDEFRIVGSE</sequence>
<dbReference type="EMBL" id="ADBV01016343">
    <property type="protein sequence ID" value="EJW72364.1"/>
    <property type="molecule type" value="Genomic_DNA"/>
</dbReference>
<protein>
    <submittedName>
        <fullName evidence="1">Uncharacterized protein</fullName>
    </submittedName>
</protein>
<dbReference type="InterPro" id="IPR029056">
    <property type="entry name" value="Ribokinase-like"/>
</dbReference>
<gene>
    <name evidence="1" type="ORF">WUBG_16730</name>
</gene>
<reference evidence="2" key="1">
    <citation type="submission" date="2012-08" db="EMBL/GenBank/DDBJ databases">
        <title>The Genome Sequence of Wuchereria bancrofti.</title>
        <authorList>
            <person name="Nutman T.B."/>
            <person name="Fink D.L."/>
            <person name="Russ C."/>
            <person name="Young S."/>
            <person name="Zeng Q."/>
            <person name="Koehrsen M."/>
            <person name="Alvarado L."/>
            <person name="Berlin A."/>
            <person name="Chapman S.B."/>
            <person name="Chen Z."/>
            <person name="Freedman E."/>
            <person name="Gellesch M."/>
            <person name="Goldberg J."/>
            <person name="Griggs A."/>
            <person name="Gujja S."/>
            <person name="Heilman E.R."/>
            <person name="Heiman D."/>
            <person name="Hepburn T."/>
            <person name="Howarth C."/>
            <person name="Jen D."/>
            <person name="Larson L."/>
            <person name="Lewis B."/>
            <person name="Mehta T."/>
            <person name="Park D."/>
            <person name="Pearson M."/>
            <person name="Roberts A."/>
            <person name="Saif S."/>
            <person name="Shea T."/>
            <person name="Shenoy N."/>
            <person name="Sisk P."/>
            <person name="Stolte C."/>
            <person name="Sykes S."/>
            <person name="Walk T."/>
            <person name="White J."/>
            <person name="Yandava C."/>
            <person name="Haas B."/>
            <person name="Henn M.R."/>
            <person name="Nusbaum C."/>
            <person name="Birren B."/>
        </authorList>
    </citation>
    <scope>NUCLEOTIDE SEQUENCE [LARGE SCALE GENOMIC DNA]</scope>
    <source>
        <strain evidence="2">NA</strain>
    </source>
</reference>
<dbReference type="Gene3D" id="3.40.1190.20">
    <property type="match status" value="1"/>
</dbReference>
<dbReference type="AlphaFoldDB" id="J9EAE8"/>
<dbReference type="Proteomes" id="UP000004810">
    <property type="component" value="Unassembled WGS sequence"/>
</dbReference>
<proteinExistence type="predicted"/>
<accession>J9EAE8</accession>
<comment type="caution">
    <text evidence="1">The sequence shown here is derived from an EMBL/GenBank/DDBJ whole genome shotgun (WGS) entry which is preliminary data.</text>
</comment>